<name>A0A151TGR5_CAJCA</name>
<feature type="compositionally biased region" description="Basic and acidic residues" evidence="2">
    <location>
        <begin position="211"/>
        <end position="220"/>
    </location>
</feature>
<feature type="domain" description="Reverse transcriptase/retrotransposon-derived protein RNase H-like" evidence="3">
    <location>
        <begin position="65"/>
        <end position="160"/>
    </location>
</feature>
<evidence type="ECO:0000313" key="4">
    <source>
        <dbReference type="EMBL" id="KYP66176.1"/>
    </source>
</evidence>
<gene>
    <name evidence="4" type="ORF">KK1_012460</name>
</gene>
<dbReference type="InterPro" id="IPR050951">
    <property type="entry name" value="Retrovirus_Pol_polyprotein"/>
</dbReference>
<dbReference type="InterPro" id="IPR041577">
    <property type="entry name" value="RT_RNaseH_2"/>
</dbReference>
<dbReference type="GO" id="GO:0003824">
    <property type="term" value="F:catalytic activity"/>
    <property type="evidence" value="ECO:0007669"/>
    <property type="project" value="UniProtKB-KW"/>
</dbReference>
<dbReference type="InterPro" id="IPR043502">
    <property type="entry name" value="DNA/RNA_pol_sf"/>
</dbReference>
<dbReference type="EMBL" id="CM003608">
    <property type="protein sequence ID" value="KYP66176.1"/>
    <property type="molecule type" value="Genomic_DNA"/>
</dbReference>
<protein>
    <submittedName>
        <fullName evidence="4">Retrotransposable element Tf2</fullName>
    </submittedName>
</protein>
<evidence type="ECO:0000256" key="1">
    <source>
        <dbReference type="ARBA" id="ARBA00023268"/>
    </source>
</evidence>
<sequence length="220" mass="25374">MLSARGIEANRDKCQVVLDMRSPSNLKELQRLSGRLVTLSRFLPRLGNKISPITKLLRKASAFSWDEPCEEAFAVLKATLATPPILTRPDPSSPLLVYLAVSDEAISSALVQEKEDTQAPLYFVNRLLQDSETRYQLIEKVSLGLVHTSRHLRHYFQSHECSALRDKLEDLIKQGHLRNFVTPQDHQSRRRDHSREAHQPRDQRRRSRSAKRQDHSRHSQ</sequence>
<dbReference type="PANTHER" id="PTHR37984:SF5">
    <property type="entry name" value="PROTEIN NYNRIN-LIKE"/>
    <property type="match status" value="1"/>
</dbReference>
<feature type="compositionally biased region" description="Basic and acidic residues" evidence="2">
    <location>
        <begin position="193"/>
        <end position="202"/>
    </location>
</feature>
<dbReference type="InterPro" id="IPR043128">
    <property type="entry name" value="Rev_trsase/Diguanyl_cyclase"/>
</dbReference>
<reference evidence="4 5" key="1">
    <citation type="journal article" date="2012" name="Nat. Biotechnol.">
        <title>Draft genome sequence of pigeonpea (Cajanus cajan), an orphan legume crop of resource-poor farmers.</title>
        <authorList>
            <person name="Varshney R.K."/>
            <person name="Chen W."/>
            <person name="Li Y."/>
            <person name="Bharti A.K."/>
            <person name="Saxena R.K."/>
            <person name="Schlueter J.A."/>
            <person name="Donoghue M.T."/>
            <person name="Azam S."/>
            <person name="Fan G."/>
            <person name="Whaley A.M."/>
            <person name="Farmer A.D."/>
            <person name="Sheridan J."/>
            <person name="Iwata A."/>
            <person name="Tuteja R."/>
            <person name="Penmetsa R.V."/>
            <person name="Wu W."/>
            <person name="Upadhyaya H.D."/>
            <person name="Yang S.P."/>
            <person name="Shah T."/>
            <person name="Saxena K.B."/>
            <person name="Michael T."/>
            <person name="McCombie W.R."/>
            <person name="Yang B."/>
            <person name="Zhang G."/>
            <person name="Yang H."/>
            <person name="Wang J."/>
            <person name="Spillane C."/>
            <person name="Cook D.R."/>
            <person name="May G.D."/>
            <person name="Xu X."/>
            <person name="Jackson S.A."/>
        </authorList>
    </citation>
    <scope>NUCLEOTIDE SEQUENCE [LARGE SCALE GENOMIC DNA]</scope>
    <source>
        <strain evidence="5">cv. Asha</strain>
    </source>
</reference>
<dbReference type="PANTHER" id="PTHR37984">
    <property type="entry name" value="PROTEIN CBG26694"/>
    <property type="match status" value="1"/>
</dbReference>
<dbReference type="Proteomes" id="UP000075243">
    <property type="component" value="Chromosome 6"/>
</dbReference>
<keyword evidence="1" id="KW-0511">Multifunctional enzyme</keyword>
<keyword evidence="5" id="KW-1185">Reference proteome</keyword>
<dbReference type="SUPFAM" id="SSF56672">
    <property type="entry name" value="DNA/RNA polymerases"/>
    <property type="match status" value="1"/>
</dbReference>
<organism evidence="4 5">
    <name type="scientific">Cajanus cajan</name>
    <name type="common">Pigeon pea</name>
    <name type="synonym">Cajanus indicus</name>
    <dbReference type="NCBI Taxonomy" id="3821"/>
    <lineage>
        <taxon>Eukaryota</taxon>
        <taxon>Viridiplantae</taxon>
        <taxon>Streptophyta</taxon>
        <taxon>Embryophyta</taxon>
        <taxon>Tracheophyta</taxon>
        <taxon>Spermatophyta</taxon>
        <taxon>Magnoliopsida</taxon>
        <taxon>eudicotyledons</taxon>
        <taxon>Gunneridae</taxon>
        <taxon>Pentapetalae</taxon>
        <taxon>rosids</taxon>
        <taxon>fabids</taxon>
        <taxon>Fabales</taxon>
        <taxon>Fabaceae</taxon>
        <taxon>Papilionoideae</taxon>
        <taxon>50 kb inversion clade</taxon>
        <taxon>NPAAA clade</taxon>
        <taxon>indigoferoid/millettioid clade</taxon>
        <taxon>Phaseoleae</taxon>
        <taxon>Cajanus</taxon>
    </lineage>
</organism>
<feature type="region of interest" description="Disordered" evidence="2">
    <location>
        <begin position="177"/>
        <end position="220"/>
    </location>
</feature>
<proteinExistence type="predicted"/>
<evidence type="ECO:0000313" key="5">
    <source>
        <dbReference type="Proteomes" id="UP000075243"/>
    </source>
</evidence>
<dbReference type="Pfam" id="PF17919">
    <property type="entry name" value="RT_RNaseH_2"/>
    <property type="match status" value="1"/>
</dbReference>
<evidence type="ECO:0000259" key="3">
    <source>
        <dbReference type="Pfam" id="PF17919"/>
    </source>
</evidence>
<evidence type="ECO:0000256" key="2">
    <source>
        <dbReference type="SAM" id="MobiDB-lite"/>
    </source>
</evidence>
<dbReference type="Gene3D" id="3.30.70.270">
    <property type="match status" value="1"/>
</dbReference>
<dbReference type="AlphaFoldDB" id="A0A151TGR5"/>
<dbReference type="Gramene" id="C.cajan_12091.t">
    <property type="protein sequence ID" value="C.cajan_12091.t.cds1"/>
    <property type="gene ID" value="C.cajan_12091"/>
</dbReference>
<accession>A0A151TGR5</accession>